<dbReference type="Pfam" id="PF07596">
    <property type="entry name" value="SBP_bac_10"/>
    <property type="match status" value="1"/>
</dbReference>
<dbReference type="InterPro" id="IPR027558">
    <property type="entry name" value="Pre_pil_HX9DG_C"/>
</dbReference>
<dbReference type="RefSeq" id="WP_146406661.1">
    <property type="nucleotide sequence ID" value="NZ_SJPU01000001.1"/>
</dbReference>
<dbReference type="OrthoDB" id="241541at2"/>
<organism evidence="2 3">
    <name type="scientific">Allorhodopirellula heiligendammensis</name>
    <dbReference type="NCBI Taxonomy" id="2714739"/>
    <lineage>
        <taxon>Bacteria</taxon>
        <taxon>Pseudomonadati</taxon>
        <taxon>Planctomycetota</taxon>
        <taxon>Planctomycetia</taxon>
        <taxon>Pirellulales</taxon>
        <taxon>Pirellulaceae</taxon>
        <taxon>Allorhodopirellula</taxon>
    </lineage>
</organism>
<dbReference type="InterPro" id="IPR012902">
    <property type="entry name" value="N_methyl_site"/>
</dbReference>
<evidence type="ECO:0000313" key="3">
    <source>
        <dbReference type="Proteomes" id="UP000319908"/>
    </source>
</evidence>
<comment type="caution">
    <text evidence="2">The sequence shown here is derived from an EMBL/GenBank/DDBJ whole genome shotgun (WGS) entry which is preliminary data.</text>
</comment>
<dbReference type="AlphaFoldDB" id="A0A5C6C5U6"/>
<dbReference type="EMBL" id="SJPU01000001">
    <property type="protein sequence ID" value="TWU19963.1"/>
    <property type="molecule type" value="Genomic_DNA"/>
</dbReference>
<keyword evidence="3" id="KW-1185">Reference proteome</keyword>
<reference evidence="2 3" key="1">
    <citation type="journal article" date="2020" name="Antonie Van Leeuwenhoek">
        <title>Rhodopirellula heiligendammensis sp. nov., Rhodopirellula pilleata sp. nov., and Rhodopirellula solitaria sp. nov. isolated from natural or artificial marine surfaces in Northern Germany and California, USA, and emended description of the genus Rhodopirellula.</title>
        <authorList>
            <person name="Kallscheuer N."/>
            <person name="Wiegand S."/>
            <person name="Jogler M."/>
            <person name="Boedeker C."/>
            <person name="Peeters S.H."/>
            <person name="Rast P."/>
            <person name="Heuer A."/>
            <person name="Jetten M.S.M."/>
            <person name="Rohde M."/>
            <person name="Jogler C."/>
        </authorList>
    </citation>
    <scope>NUCLEOTIDE SEQUENCE [LARGE SCALE GENOMIC DNA]</scope>
    <source>
        <strain evidence="2 3">Poly21</strain>
    </source>
</reference>
<dbReference type="Proteomes" id="UP000319908">
    <property type="component" value="Unassembled WGS sequence"/>
</dbReference>
<dbReference type="NCBIfam" id="TIGR02532">
    <property type="entry name" value="IV_pilin_GFxxxE"/>
    <property type="match status" value="1"/>
</dbReference>
<proteinExistence type="predicted"/>
<dbReference type="NCBIfam" id="TIGR04294">
    <property type="entry name" value="pre_pil_HX9DG"/>
    <property type="match status" value="1"/>
</dbReference>
<dbReference type="PROSITE" id="PS00409">
    <property type="entry name" value="PROKAR_NTER_METHYL"/>
    <property type="match status" value="1"/>
</dbReference>
<dbReference type="PANTHER" id="PTHR30093">
    <property type="entry name" value="GENERAL SECRETION PATHWAY PROTEIN G"/>
    <property type="match status" value="1"/>
</dbReference>
<dbReference type="PANTHER" id="PTHR30093:SF2">
    <property type="entry name" value="TYPE II SECRETION SYSTEM PROTEIN H"/>
    <property type="match status" value="1"/>
</dbReference>
<protein>
    <submittedName>
        <fullName evidence="2">Type II secretion system protein G</fullName>
    </submittedName>
</protein>
<evidence type="ECO:0000313" key="2">
    <source>
        <dbReference type="EMBL" id="TWU19963.1"/>
    </source>
</evidence>
<dbReference type="Pfam" id="PF07963">
    <property type="entry name" value="N_methyl"/>
    <property type="match status" value="1"/>
</dbReference>
<gene>
    <name evidence="2" type="primary">pulG_3</name>
    <name evidence="2" type="ORF">Poly21_21420</name>
</gene>
<dbReference type="InterPro" id="IPR011453">
    <property type="entry name" value="DUF1559"/>
</dbReference>
<evidence type="ECO:0000259" key="1">
    <source>
        <dbReference type="Pfam" id="PF07596"/>
    </source>
</evidence>
<name>A0A5C6C5U6_9BACT</name>
<dbReference type="SUPFAM" id="SSF54523">
    <property type="entry name" value="Pili subunits"/>
    <property type="match status" value="1"/>
</dbReference>
<accession>A0A5C6C5U6</accession>
<feature type="domain" description="DUF1559" evidence="1">
    <location>
        <begin position="35"/>
        <end position="356"/>
    </location>
</feature>
<dbReference type="Gene3D" id="3.30.700.10">
    <property type="entry name" value="Glycoprotein, Type 4 Pilin"/>
    <property type="match status" value="1"/>
</dbReference>
<dbReference type="InterPro" id="IPR045584">
    <property type="entry name" value="Pilin-like"/>
</dbReference>
<sequence length="399" mass="42569">MRFLKSNRQGFTLVELLVVIAIIGVLVGLLLPAVQAAREAARRMSCSNNFKQLGLSLHNYHAAYDKLPMGSGGTGVDSNTNSPDANNLRLSGLVAMLPYMEQQALWQMISNPFQSQAGYLFPAMGPTPGSNDPVFAGAAYEPFRQQSPTLRCPSDSARHGGMAQTNYAFNYGDGGRFVGAAYRDTHTKFNSAWTGNQGDKASKRGAFTREYQFGFRDIRDGLSNTVAMAEIGVGDSTPEGREVIAYQYQLDNPLFARQPILGCKNQQGGQITDPESPRQYVAGTLYPRGRRWAEGHVGYTGITTVLPPNSPTCRLPSSTALGGMSGVYSAGSYHAGGAHVLLCDGAVRFVTESVDSGSDANAWTVSIGGGHKAPGSKSPFGVWGAMGTRASNETASLDE</sequence>